<organism evidence="3">
    <name type="scientific">Schistocephalus solidus</name>
    <name type="common">Tapeworm</name>
    <dbReference type="NCBI Taxonomy" id="70667"/>
    <lineage>
        <taxon>Eukaryota</taxon>
        <taxon>Metazoa</taxon>
        <taxon>Spiralia</taxon>
        <taxon>Lophotrochozoa</taxon>
        <taxon>Platyhelminthes</taxon>
        <taxon>Cestoda</taxon>
        <taxon>Eucestoda</taxon>
        <taxon>Diphyllobothriidea</taxon>
        <taxon>Diphyllobothriidae</taxon>
        <taxon>Schistocephalus</taxon>
    </lineage>
</organism>
<sequence length="261" mass="28706">MQSQSGYTWLGTDKQLLILRWVQVSGPCTQTFVMRIQIDVVVDTVCSGVPSFEEFACLFAASHGDHCSSPTIEAVVAINGVRKHEGQGIASADGQFVFVYAGPQSSTCMAQEQFAHGMRKFPANISDLSDESSPIDRLLVDYTKFYSTPVSVEQTVAFANAVREREAIRAHPRNHRGAAVAIPNANDDLDGRRNSRAFSTSTLPKRASTLGFGATKIGLTLKQMHAHLSWALTRFIPQMSYLYISANEMNENKLLQTSDKL</sequence>
<evidence type="ECO:0000313" key="3">
    <source>
        <dbReference type="WBParaSite" id="SSLN_0001885901-mRNA-1"/>
    </source>
</evidence>
<gene>
    <name evidence="1" type="ORF">SSLN_LOCUS18176</name>
</gene>
<dbReference type="WBParaSite" id="SSLN_0001885901-mRNA-1">
    <property type="protein sequence ID" value="SSLN_0001885901-mRNA-1"/>
    <property type="gene ID" value="SSLN_0001885901"/>
</dbReference>
<protein>
    <submittedName>
        <fullName evidence="1 3">Uncharacterized protein</fullName>
    </submittedName>
</protein>
<proteinExistence type="predicted"/>
<reference evidence="3" key="1">
    <citation type="submission" date="2016-06" db="UniProtKB">
        <authorList>
            <consortium name="WormBaseParasite"/>
        </authorList>
    </citation>
    <scope>IDENTIFICATION</scope>
</reference>
<dbReference type="EMBL" id="UYSU01043837">
    <property type="protein sequence ID" value="VDM04562.1"/>
    <property type="molecule type" value="Genomic_DNA"/>
</dbReference>
<dbReference type="AlphaFoldDB" id="A0A183TNX8"/>
<evidence type="ECO:0000313" key="2">
    <source>
        <dbReference type="Proteomes" id="UP000275846"/>
    </source>
</evidence>
<accession>A0A183TNX8</accession>
<dbReference type="Proteomes" id="UP000275846">
    <property type="component" value="Unassembled WGS sequence"/>
</dbReference>
<keyword evidence="2" id="KW-1185">Reference proteome</keyword>
<reference evidence="1 2" key="2">
    <citation type="submission" date="2018-11" db="EMBL/GenBank/DDBJ databases">
        <authorList>
            <consortium name="Pathogen Informatics"/>
        </authorList>
    </citation>
    <scope>NUCLEOTIDE SEQUENCE [LARGE SCALE GENOMIC DNA]</scope>
    <source>
        <strain evidence="1 2">NST_G2</strain>
    </source>
</reference>
<name>A0A183TNX8_SCHSO</name>
<evidence type="ECO:0000313" key="1">
    <source>
        <dbReference type="EMBL" id="VDM04562.1"/>
    </source>
</evidence>